<dbReference type="PANTHER" id="PTHR41774:SF1">
    <property type="entry name" value="NGG1P INTERACTING FACTOR NIF3"/>
    <property type="match status" value="1"/>
</dbReference>
<name>A0ABY1S0H4_9GAMM</name>
<organism evidence="1 2">
    <name type="scientific">Marinobacterium sediminicola</name>
    <dbReference type="NCBI Taxonomy" id="518898"/>
    <lineage>
        <taxon>Bacteria</taxon>
        <taxon>Pseudomonadati</taxon>
        <taxon>Pseudomonadota</taxon>
        <taxon>Gammaproteobacteria</taxon>
        <taxon>Oceanospirillales</taxon>
        <taxon>Oceanospirillaceae</taxon>
        <taxon>Marinobacterium</taxon>
    </lineage>
</organism>
<protein>
    <recommendedName>
        <fullName evidence="3">NGG1p interacting factor NIF3</fullName>
    </recommendedName>
</protein>
<evidence type="ECO:0000313" key="1">
    <source>
        <dbReference type="EMBL" id="SMR74692.1"/>
    </source>
</evidence>
<dbReference type="EMBL" id="FXWV01000007">
    <property type="protein sequence ID" value="SMR74692.1"/>
    <property type="molecule type" value="Genomic_DNA"/>
</dbReference>
<accession>A0ABY1S0H4</accession>
<dbReference type="RefSeq" id="WP_239041162.1">
    <property type="nucleotide sequence ID" value="NZ_BAAAEY010000007.1"/>
</dbReference>
<dbReference type="InterPro" id="IPR036069">
    <property type="entry name" value="DUF34/NIF3_sf"/>
</dbReference>
<reference evidence="1 2" key="1">
    <citation type="submission" date="2017-05" db="EMBL/GenBank/DDBJ databases">
        <authorList>
            <person name="Varghese N."/>
            <person name="Submissions S."/>
        </authorList>
    </citation>
    <scope>NUCLEOTIDE SEQUENCE [LARGE SCALE GENOMIC DNA]</scope>
    <source>
        <strain evidence="1 2">CGMCC 1.7287</strain>
    </source>
</reference>
<comment type="caution">
    <text evidence="1">The sequence shown here is derived from an EMBL/GenBank/DDBJ whole genome shotgun (WGS) entry which is preliminary data.</text>
</comment>
<dbReference type="Gene3D" id="3.30.70.120">
    <property type="match status" value="1"/>
</dbReference>
<dbReference type="InterPro" id="IPR015867">
    <property type="entry name" value="N-reg_PII/ATP_PRibTrfase_C"/>
</dbReference>
<proteinExistence type="predicted"/>
<dbReference type="PANTHER" id="PTHR41774">
    <property type="match status" value="1"/>
</dbReference>
<dbReference type="SUPFAM" id="SSF102705">
    <property type="entry name" value="NIF3 (NGG1p interacting factor 3)-like"/>
    <property type="match status" value="1"/>
</dbReference>
<keyword evidence="2" id="KW-1185">Reference proteome</keyword>
<evidence type="ECO:0000313" key="2">
    <source>
        <dbReference type="Proteomes" id="UP001159257"/>
    </source>
</evidence>
<evidence type="ECO:0008006" key="3">
    <source>
        <dbReference type="Google" id="ProtNLM"/>
    </source>
</evidence>
<gene>
    <name evidence="1" type="ORF">SAMN04487964_107156</name>
</gene>
<dbReference type="Proteomes" id="UP001159257">
    <property type="component" value="Unassembled WGS sequence"/>
</dbReference>
<sequence length="103" mass="11253">MYKLCFFVPEADAEPVKAALFAAGAGKIGDYDQCCWQTSGTGQFRPLAGADPHLGQLGQLEKVVEFKVEMVCSDELIHAAVAALKQAHPYEEVAYEVYKLTDI</sequence>